<protein>
    <submittedName>
        <fullName evidence="2">Uncharacterized protein</fullName>
    </submittedName>
</protein>
<evidence type="ECO:0000256" key="1">
    <source>
        <dbReference type="SAM" id="MobiDB-lite"/>
    </source>
</evidence>
<dbReference type="AlphaFoldDB" id="A0A4Z2GL72"/>
<evidence type="ECO:0000313" key="2">
    <source>
        <dbReference type="EMBL" id="TNN54005.1"/>
    </source>
</evidence>
<keyword evidence="3" id="KW-1185">Reference proteome</keyword>
<reference evidence="2 3" key="1">
    <citation type="submission" date="2019-03" db="EMBL/GenBank/DDBJ databases">
        <title>First draft genome of Liparis tanakae, snailfish: a comprehensive survey of snailfish specific genes.</title>
        <authorList>
            <person name="Kim W."/>
            <person name="Song I."/>
            <person name="Jeong J.-H."/>
            <person name="Kim D."/>
            <person name="Kim S."/>
            <person name="Ryu S."/>
            <person name="Song J.Y."/>
            <person name="Lee S.K."/>
        </authorList>
    </citation>
    <scope>NUCLEOTIDE SEQUENCE [LARGE SCALE GENOMIC DNA]</scope>
    <source>
        <tissue evidence="2">Muscle</tissue>
    </source>
</reference>
<organism evidence="2 3">
    <name type="scientific">Liparis tanakae</name>
    <name type="common">Tanaka's snailfish</name>
    <dbReference type="NCBI Taxonomy" id="230148"/>
    <lineage>
        <taxon>Eukaryota</taxon>
        <taxon>Metazoa</taxon>
        <taxon>Chordata</taxon>
        <taxon>Craniata</taxon>
        <taxon>Vertebrata</taxon>
        <taxon>Euteleostomi</taxon>
        <taxon>Actinopterygii</taxon>
        <taxon>Neopterygii</taxon>
        <taxon>Teleostei</taxon>
        <taxon>Neoteleostei</taxon>
        <taxon>Acanthomorphata</taxon>
        <taxon>Eupercaria</taxon>
        <taxon>Perciformes</taxon>
        <taxon>Cottioidei</taxon>
        <taxon>Cottales</taxon>
        <taxon>Liparidae</taxon>
        <taxon>Liparis</taxon>
    </lineage>
</organism>
<gene>
    <name evidence="2" type="ORF">EYF80_035773</name>
</gene>
<feature type="compositionally biased region" description="Acidic residues" evidence="1">
    <location>
        <begin position="1"/>
        <end position="18"/>
    </location>
</feature>
<sequence length="91" mass="9810">MHPREVDDEQGGTDEGSEGPDPKNVHAKCPVTGSHALICVLGLDFVGPDRLVMERMNGPDSTTGRKPEARNLSETQLITKKEHASTAGLFK</sequence>
<proteinExistence type="predicted"/>
<comment type="caution">
    <text evidence="2">The sequence shown here is derived from an EMBL/GenBank/DDBJ whole genome shotgun (WGS) entry which is preliminary data.</text>
</comment>
<name>A0A4Z2GL72_9TELE</name>
<evidence type="ECO:0000313" key="3">
    <source>
        <dbReference type="Proteomes" id="UP000314294"/>
    </source>
</evidence>
<accession>A0A4Z2GL72</accession>
<dbReference type="EMBL" id="SRLO01000499">
    <property type="protein sequence ID" value="TNN54005.1"/>
    <property type="molecule type" value="Genomic_DNA"/>
</dbReference>
<feature type="region of interest" description="Disordered" evidence="1">
    <location>
        <begin position="54"/>
        <end position="91"/>
    </location>
</feature>
<feature type="region of interest" description="Disordered" evidence="1">
    <location>
        <begin position="1"/>
        <end position="29"/>
    </location>
</feature>
<dbReference type="Proteomes" id="UP000314294">
    <property type="component" value="Unassembled WGS sequence"/>
</dbReference>